<dbReference type="EMBL" id="SMLW01000629">
    <property type="protein sequence ID" value="MTI27480.1"/>
    <property type="molecule type" value="Genomic_DNA"/>
</dbReference>
<protein>
    <recommendedName>
        <fullName evidence="1">DUF6265 domain-containing protein</fullName>
    </recommendedName>
</protein>
<sequence length="160" mass="18842">MKQIIITSVIIWSISLGHLQAQTSDEEEKPSIPIEKLEWLKGYWVGDGFGGISEEIWTHAEDNTMMGMYRHTKDGKVTFYEFMHLTPEGMKLKHFNPDLTAWEDKEDFVKFPLIEVTEDKIIFKGLEIWKKSEDEMEMSLRLNRNGNIETEVFHFKRSKL</sequence>
<evidence type="ECO:0000313" key="3">
    <source>
        <dbReference type="Proteomes" id="UP000798808"/>
    </source>
</evidence>
<feature type="domain" description="DUF6265" evidence="1">
    <location>
        <begin position="38"/>
        <end position="141"/>
    </location>
</feature>
<evidence type="ECO:0000259" key="1">
    <source>
        <dbReference type="Pfam" id="PF19780"/>
    </source>
</evidence>
<proteinExistence type="predicted"/>
<comment type="caution">
    <text evidence="2">The sequence shown here is derived from an EMBL/GenBank/DDBJ whole genome shotgun (WGS) entry which is preliminary data.</text>
</comment>
<name>A0ABW9RWT7_9BACT</name>
<dbReference type="InterPro" id="IPR046232">
    <property type="entry name" value="DUF6265"/>
</dbReference>
<keyword evidence="3" id="KW-1185">Reference proteome</keyword>
<accession>A0ABW9RWT7</accession>
<dbReference type="Proteomes" id="UP000798808">
    <property type="component" value="Unassembled WGS sequence"/>
</dbReference>
<reference evidence="2 3" key="1">
    <citation type="submission" date="2019-02" db="EMBL/GenBank/DDBJ databases">
        <authorList>
            <person name="Goldberg S.R."/>
            <person name="Haltli B.A."/>
            <person name="Correa H."/>
            <person name="Russell K.G."/>
        </authorList>
    </citation>
    <scope>NUCLEOTIDE SEQUENCE [LARGE SCALE GENOMIC DNA]</scope>
    <source>
        <strain evidence="2 3">JCM 16186</strain>
    </source>
</reference>
<dbReference type="RefSeq" id="WP_155174479.1">
    <property type="nucleotide sequence ID" value="NZ_BAAAFL010000027.1"/>
</dbReference>
<evidence type="ECO:0000313" key="2">
    <source>
        <dbReference type="EMBL" id="MTI27480.1"/>
    </source>
</evidence>
<dbReference type="Pfam" id="PF19780">
    <property type="entry name" value="DUF6265"/>
    <property type="match status" value="1"/>
</dbReference>
<organism evidence="2 3">
    <name type="scientific">Fulvivirga kasyanovii</name>
    <dbReference type="NCBI Taxonomy" id="396812"/>
    <lineage>
        <taxon>Bacteria</taxon>
        <taxon>Pseudomonadati</taxon>
        <taxon>Bacteroidota</taxon>
        <taxon>Cytophagia</taxon>
        <taxon>Cytophagales</taxon>
        <taxon>Fulvivirgaceae</taxon>
        <taxon>Fulvivirga</taxon>
    </lineage>
</organism>
<gene>
    <name evidence="2" type="ORF">E1163_21165</name>
</gene>